<feature type="transmembrane region" description="Helical" evidence="1">
    <location>
        <begin position="27"/>
        <end position="45"/>
    </location>
</feature>
<keyword evidence="1" id="KW-0812">Transmembrane</keyword>
<proteinExistence type="predicted"/>
<dbReference type="AlphaFoldDB" id="A0A1W1DXW0"/>
<accession>A0A1W1DXW0</accession>
<gene>
    <name evidence="2" type="ORF">MNB_SUP05-SYMBIONT-4-245</name>
</gene>
<reference evidence="2" key="1">
    <citation type="submission" date="2016-10" db="EMBL/GenBank/DDBJ databases">
        <authorList>
            <person name="de Groot N.N."/>
        </authorList>
    </citation>
    <scope>NUCLEOTIDE SEQUENCE</scope>
</reference>
<sequence length="215" mass="24869">MKDEDFAKLKYTEVKYNFWKVTKKSELVPLIMAIFLFLAVVIYNICNAIDIGNWENIFNVVIVMVIPIVPIAYLWKSVKQKDWEASLEAFLNLKIKNQEDDSVVAFFEAIPVQNGANIRQQAQTLCKELVGGYVDNLELFIRSEGLEESTEFCNALNDNVFKAYNVCLYVKTVGRKPENKSEKIINIEKNKYWYWCPLVSYKDSVALPCPKITKK</sequence>
<evidence type="ECO:0000313" key="2">
    <source>
        <dbReference type="EMBL" id="SFV86562.1"/>
    </source>
</evidence>
<feature type="transmembrane region" description="Helical" evidence="1">
    <location>
        <begin position="57"/>
        <end position="75"/>
    </location>
</feature>
<dbReference type="EMBL" id="FPHY01000089">
    <property type="protein sequence ID" value="SFV86562.1"/>
    <property type="molecule type" value="Genomic_DNA"/>
</dbReference>
<protein>
    <submittedName>
        <fullName evidence="2">Uncharacterized protein</fullName>
    </submittedName>
</protein>
<name>A0A1W1DXW0_9ZZZZ</name>
<organism evidence="2">
    <name type="scientific">hydrothermal vent metagenome</name>
    <dbReference type="NCBI Taxonomy" id="652676"/>
    <lineage>
        <taxon>unclassified sequences</taxon>
        <taxon>metagenomes</taxon>
        <taxon>ecological metagenomes</taxon>
    </lineage>
</organism>
<evidence type="ECO:0000256" key="1">
    <source>
        <dbReference type="SAM" id="Phobius"/>
    </source>
</evidence>
<keyword evidence="1" id="KW-1133">Transmembrane helix</keyword>
<keyword evidence="1" id="KW-0472">Membrane</keyword>